<dbReference type="SUPFAM" id="SSF52096">
    <property type="entry name" value="ClpP/crotonase"/>
    <property type="match status" value="1"/>
</dbReference>
<keyword evidence="2 5" id="KW-0645">Protease</keyword>
<dbReference type="GO" id="GO:0030288">
    <property type="term" value="C:outer membrane-bounded periplasmic space"/>
    <property type="evidence" value="ECO:0007669"/>
    <property type="project" value="TreeGrafter"/>
</dbReference>
<dbReference type="Gene3D" id="3.30.750.44">
    <property type="match status" value="1"/>
</dbReference>
<dbReference type="EMBL" id="FQUO01000002">
    <property type="protein sequence ID" value="SHE71483.1"/>
    <property type="molecule type" value="Genomic_DNA"/>
</dbReference>
<protein>
    <submittedName>
        <fullName evidence="7">Carboxyl-terminal processing protease</fullName>
    </submittedName>
</protein>
<dbReference type="PANTHER" id="PTHR32060:SF22">
    <property type="entry name" value="CARBOXYL-TERMINAL-PROCESSING PEPTIDASE 3, CHLOROPLASTIC"/>
    <property type="match status" value="1"/>
</dbReference>
<evidence type="ECO:0000256" key="1">
    <source>
        <dbReference type="ARBA" id="ARBA00009179"/>
    </source>
</evidence>
<dbReference type="AlphaFoldDB" id="A0A1M4VRM2"/>
<dbReference type="GO" id="GO:0008236">
    <property type="term" value="F:serine-type peptidase activity"/>
    <property type="evidence" value="ECO:0007669"/>
    <property type="project" value="UniProtKB-KW"/>
</dbReference>
<evidence type="ECO:0000313" key="8">
    <source>
        <dbReference type="Proteomes" id="UP000184368"/>
    </source>
</evidence>
<organism evidence="7 8">
    <name type="scientific">Cnuella takakiae</name>
    <dbReference type="NCBI Taxonomy" id="1302690"/>
    <lineage>
        <taxon>Bacteria</taxon>
        <taxon>Pseudomonadati</taxon>
        <taxon>Bacteroidota</taxon>
        <taxon>Chitinophagia</taxon>
        <taxon>Chitinophagales</taxon>
        <taxon>Chitinophagaceae</taxon>
        <taxon>Cnuella</taxon>
    </lineage>
</organism>
<dbReference type="InterPro" id="IPR001478">
    <property type="entry name" value="PDZ"/>
</dbReference>
<name>A0A1M4VRM2_9BACT</name>
<dbReference type="PROSITE" id="PS50106">
    <property type="entry name" value="PDZ"/>
    <property type="match status" value="1"/>
</dbReference>
<keyword evidence="4 5" id="KW-0720">Serine protease</keyword>
<dbReference type="Pfam" id="PF03572">
    <property type="entry name" value="Peptidase_S41"/>
    <property type="match status" value="1"/>
</dbReference>
<dbReference type="GO" id="GO:0007165">
    <property type="term" value="P:signal transduction"/>
    <property type="evidence" value="ECO:0007669"/>
    <property type="project" value="TreeGrafter"/>
</dbReference>
<dbReference type="InterPro" id="IPR005151">
    <property type="entry name" value="Tail-specific_protease"/>
</dbReference>
<gene>
    <name evidence="7" type="ORF">SAMN05444008_102352</name>
</gene>
<evidence type="ECO:0000256" key="5">
    <source>
        <dbReference type="RuleBase" id="RU004404"/>
    </source>
</evidence>
<dbReference type="Pfam" id="PF17804">
    <property type="entry name" value="TSP_NTD"/>
    <property type="match status" value="1"/>
</dbReference>
<dbReference type="InterPro" id="IPR040573">
    <property type="entry name" value="TSP_N"/>
</dbReference>
<reference evidence="7 8" key="1">
    <citation type="submission" date="2016-11" db="EMBL/GenBank/DDBJ databases">
        <authorList>
            <person name="Jaros S."/>
            <person name="Januszkiewicz K."/>
            <person name="Wedrychowicz H."/>
        </authorList>
    </citation>
    <scope>NUCLEOTIDE SEQUENCE [LARGE SCALE GENOMIC DNA]</scope>
    <source>
        <strain evidence="7 8">DSM 26897</strain>
    </source>
</reference>
<proteinExistence type="inferred from homology"/>
<dbReference type="Pfam" id="PF00595">
    <property type="entry name" value="PDZ"/>
    <property type="match status" value="1"/>
</dbReference>
<evidence type="ECO:0000259" key="6">
    <source>
        <dbReference type="PROSITE" id="PS50106"/>
    </source>
</evidence>
<evidence type="ECO:0000256" key="4">
    <source>
        <dbReference type="ARBA" id="ARBA00022825"/>
    </source>
</evidence>
<comment type="similarity">
    <text evidence="1 5">Belongs to the peptidase S41A family.</text>
</comment>
<dbReference type="GO" id="GO:0006508">
    <property type="term" value="P:proteolysis"/>
    <property type="evidence" value="ECO:0007669"/>
    <property type="project" value="UniProtKB-KW"/>
</dbReference>
<evidence type="ECO:0000256" key="3">
    <source>
        <dbReference type="ARBA" id="ARBA00022801"/>
    </source>
</evidence>
<evidence type="ECO:0000313" key="7">
    <source>
        <dbReference type="EMBL" id="SHE71483.1"/>
    </source>
</evidence>
<dbReference type="InterPro" id="IPR020992">
    <property type="entry name" value="Tail_Prtase_C"/>
</dbReference>
<keyword evidence="8" id="KW-1185">Reference proteome</keyword>
<dbReference type="SMART" id="SM00245">
    <property type="entry name" value="TSPc"/>
    <property type="match status" value="1"/>
</dbReference>
<sequence>MPILQSLFFALNLRHMPQAIKYLTNMKRLPLVLLMLAAGIFLAFRSLGTTGKTDPPSKYERILQSIGEMLAQGHYQPKAIDDKFSKQVFQKYFEELDPEKNILMQEDVESLRRFDSKLDDEIKGAPVSFFLEVSKVFNKRIGEAEQITKDLLAKPFDFTKEESIVTDTKKLNFPSNQAQRIDSWRKRLKYMTLERFVELQDLREKAKDSTAKKTDAQLEKEARDKVVRAMNRTFERYRYKFNDDDKFAVYVNTVTQLMDPYTEFFPPADKRYFDEQLSGEFYGIGASLQYDDGNIKIASLITGSPAWKSQKIEVGDVVMKVAQGEGTPAELTGFAVEDAVKLIRGKQGSEVRLTLKKKDGTQETIALVREKIVQDEVFARSAVIDNGPGGKIGYIFLPEFYANFNDPNGSRSAVDVAKEVMKLKTAKVDGIVIDLRNNGGGSLYDVVQMAGLFIDEGPIVQVKDREGKPTVMRDKDGAVLYDGPLAVMVNEFSASASEIFAAAIQDYGRGVVIGSTSTYGKGTVQRSIGLDPENFMNQNSELGSVKLTLQKFYRVNGGSTQLKGVVPDVVLPDQYEYLRFREKDNTNALAWDEITKANYRTWNGDYDLSTIKNLSNARVNTLPAFQTIKQTTEWMSKQNDKEYPLNIEKYRSEQKVLKAKVQQLDSLLKLPQASALNISYLAQDKERFTADKDRSERYAQWLKNLSRDIYLDQAVKVVGDIRNQQAMARSGQPKKEKEAKAF</sequence>
<dbReference type="CDD" id="cd07560">
    <property type="entry name" value="Peptidase_S41_CPP"/>
    <property type="match status" value="1"/>
</dbReference>
<feature type="domain" description="PDZ" evidence="6">
    <location>
        <begin position="278"/>
        <end position="344"/>
    </location>
</feature>
<dbReference type="Gene3D" id="2.30.42.10">
    <property type="match status" value="1"/>
</dbReference>
<dbReference type="SUPFAM" id="SSF50156">
    <property type="entry name" value="PDZ domain-like"/>
    <property type="match status" value="1"/>
</dbReference>
<dbReference type="InterPro" id="IPR004447">
    <property type="entry name" value="Peptidase_S41A"/>
</dbReference>
<dbReference type="NCBIfam" id="TIGR00225">
    <property type="entry name" value="prc"/>
    <property type="match status" value="1"/>
</dbReference>
<dbReference type="FunFam" id="3.90.226.10:FF:000090">
    <property type="entry name" value="Tail-specific protease"/>
    <property type="match status" value="1"/>
</dbReference>
<keyword evidence="3 5" id="KW-0378">Hydrolase</keyword>
<dbReference type="InterPro" id="IPR029045">
    <property type="entry name" value="ClpP/crotonase-like_dom_sf"/>
</dbReference>
<dbReference type="Pfam" id="PF11818">
    <property type="entry name" value="DUF3340"/>
    <property type="match status" value="1"/>
</dbReference>
<accession>A0A1M4VRM2</accession>
<evidence type="ECO:0000256" key="2">
    <source>
        <dbReference type="ARBA" id="ARBA00022670"/>
    </source>
</evidence>
<dbReference type="PANTHER" id="PTHR32060">
    <property type="entry name" value="TAIL-SPECIFIC PROTEASE"/>
    <property type="match status" value="1"/>
</dbReference>
<dbReference type="InterPro" id="IPR036034">
    <property type="entry name" value="PDZ_sf"/>
</dbReference>
<dbReference type="Proteomes" id="UP000184368">
    <property type="component" value="Unassembled WGS sequence"/>
</dbReference>
<dbReference type="CDD" id="cd06782">
    <property type="entry name" value="cpPDZ_CPP-like"/>
    <property type="match status" value="1"/>
</dbReference>
<dbReference type="GO" id="GO:0004175">
    <property type="term" value="F:endopeptidase activity"/>
    <property type="evidence" value="ECO:0007669"/>
    <property type="project" value="TreeGrafter"/>
</dbReference>
<dbReference type="Gene3D" id="3.90.226.10">
    <property type="entry name" value="2-enoyl-CoA Hydratase, Chain A, domain 1"/>
    <property type="match status" value="1"/>
</dbReference>
<dbReference type="SMART" id="SM00228">
    <property type="entry name" value="PDZ"/>
    <property type="match status" value="1"/>
</dbReference>